<dbReference type="AlphaFoldDB" id="A0A1I8AW32"/>
<organism evidence="1 2">
    <name type="scientific">Steinernema glaseri</name>
    <dbReference type="NCBI Taxonomy" id="37863"/>
    <lineage>
        <taxon>Eukaryota</taxon>
        <taxon>Metazoa</taxon>
        <taxon>Ecdysozoa</taxon>
        <taxon>Nematoda</taxon>
        <taxon>Chromadorea</taxon>
        <taxon>Rhabditida</taxon>
        <taxon>Tylenchina</taxon>
        <taxon>Panagrolaimomorpha</taxon>
        <taxon>Strongyloidoidea</taxon>
        <taxon>Steinernematidae</taxon>
        <taxon>Steinernema</taxon>
    </lineage>
</organism>
<dbReference type="WBParaSite" id="L893_g9851.t1">
    <property type="protein sequence ID" value="L893_g9851.t1"/>
    <property type="gene ID" value="L893_g9851"/>
</dbReference>
<keyword evidence="1" id="KW-1185">Reference proteome</keyword>
<evidence type="ECO:0000313" key="2">
    <source>
        <dbReference type="WBParaSite" id="L893_g9851.t1"/>
    </source>
</evidence>
<accession>A0A1I8AW32</accession>
<protein>
    <submittedName>
        <fullName evidence="2">SWIM-type domain-containing protein</fullName>
    </submittedName>
</protein>
<name>A0A1I8AW32_9BILA</name>
<sequence>MRCTCVPPMTQRNVCLHVASLRFLVVCSIPTPSRLHLLSRLVVCHHGGPIPFISAREWVRALRQAFAERNA</sequence>
<evidence type="ECO:0000313" key="1">
    <source>
        <dbReference type="Proteomes" id="UP000095287"/>
    </source>
</evidence>
<reference evidence="2" key="1">
    <citation type="submission" date="2016-11" db="UniProtKB">
        <authorList>
            <consortium name="WormBaseParasite"/>
        </authorList>
    </citation>
    <scope>IDENTIFICATION</scope>
</reference>
<proteinExistence type="predicted"/>
<dbReference type="Proteomes" id="UP000095287">
    <property type="component" value="Unplaced"/>
</dbReference>